<gene>
    <name evidence="2" type="ORF">M8330_00400</name>
</gene>
<feature type="domain" description="Helix-turn-helix" evidence="1">
    <location>
        <begin position="82"/>
        <end position="127"/>
    </location>
</feature>
<dbReference type="RefSeq" id="WP_250825719.1">
    <property type="nucleotide sequence ID" value="NZ_JAMOIL010000001.1"/>
</dbReference>
<dbReference type="Proteomes" id="UP001139485">
    <property type="component" value="Unassembled WGS sequence"/>
</dbReference>
<organism evidence="2 3">
    <name type="scientific">Nocardioides bruguierae</name>
    <dbReference type="NCBI Taxonomy" id="2945102"/>
    <lineage>
        <taxon>Bacteria</taxon>
        <taxon>Bacillati</taxon>
        <taxon>Actinomycetota</taxon>
        <taxon>Actinomycetes</taxon>
        <taxon>Propionibacteriales</taxon>
        <taxon>Nocardioidaceae</taxon>
        <taxon>Nocardioides</taxon>
    </lineage>
</organism>
<evidence type="ECO:0000313" key="3">
    <source>
        <dbReference type="Proteomes" id="UP001139485"/>
    </source>
</evidence>
<dbReference type="InterPro" id="IPR041657">
    <property type="entry name" value="HTH_17"/>
</dbReference>
<proteinExistence type="predicted"/>
<protein>
    <submittedName>
        <fullName evidence="2">Helix-turn-helix domain-containing protein</fullName>
    </submittedName>
</protein>
<dbReference type="Pfam" id="PF12728">
    <property type="entry name" value="HTH_17"/>
    <property type="match status" value="1"/>
</dbReference>
<evidence type="ECO:0000313" key="2">
    <source>
        <dbReference type="EMBL" id="MCM0618748.1"/>
    </source>
</evidence>
<evidence type="ECO:0000259" key="1">
    <source>
        <dbReference type="Pfam" id="PF12728"/>
    </source>
</evidence>
<dbReference type="EMBL" id="JAMOIL010000001">
    <property type="protein sequence ID" value="MCM0618748.1"/>
    <property type="molecule type" value="Genomic_DNA"/>
</dbReference>
<dbReference type="AlphaFoldDB" id="A0A9X2D3P8"/>
<accession>A0A9X2D3P8</accession>
<name>A0A9X2D3P8_9ACTN</name>
<reference evidence="2" key="1">
    <citation type="submission" date="2022-05" db="EMBL/GenBank/DDBJ databases">
        <authorList>
            <person name="Tuo L."/>
        </authorList>
    </citation>
    <scope>NUCLEOTIDE SEQUENCE</scope>
    <source>
        <strain evidence="2">BSK12Z-4</strain>
    </source>
</reference>
<sequence>MIVGEQGPAVVISAETAYWLERICRVSSLRQRLRDGQHQAVSQELLDLRRVAMTFDPALLPQTAAVGSDSAEAATGLEQQEWFTVSEAADRLGMGERGVRLACSEDRLDAEQVAGRWRISREALENFNAARAA</sequence>
<comment type="caution">
    <text evidence="2">The sequence shown here is derived from an EMBL/GenBank/DDBJ whole genome shotgun (WGS) entry which is preliminary data.</text>
</comment>
<keyword evidence="3" id="KW-1185">Reference proteome</keyword>